<dbReference type="CDD" id="cd16273">
    <property type="entry name" value="SNM1A-1C-like_MBL-fold"/>
    <property type="match status" value="1"/>
</dbReference>
<evidence type="ECO:0000313" key="8">
    <source>
        <dbReference type="EMBL" id="GLI65272.1"/>
    </source>
</evidence>
<comment type="similarity">
    <text evidence="2">Belongs to the DNA repair metallo-beta-lactamase (DRMBL) family.</text>
</comment>
<dbReference type="PANTHER" id="PTHR23240:SF35">
    <property type="entry name" value="DNA REPAIR METALLO-BETA-LACTAMASE FAMILY PROTEIN-RELATED"/>
    <property type="match status" value="1"/>
</dbReference>
<keyword evidence="5" id="KW-0539">Nucleus</keyword>
<dbReference type="InterPro" id="IPR001660">
    <property type="entry name" value="SAM"/>
</dbReference>
<feature type="compositionally biased region" description="Low complexity" evidence="6">
    <location>
        <begin position="816"/>
        <end position="833"/>
    </location>
</feature>
<evidence type="ECO:0000256" key="6">
    <source>
        <dbReference type="SAM" id="MobiDB-lite"/>
    </source>
</evidence>
<sequence length="1403" mass="146519">MSDVSDFDDNEDFVPIPNKRRRVAALQPVRKQRAKASCRATPISARRGSVQGALPPKVSPCQLASTQYHQASADCKGHLRALTVSLPANSRIPLRSLPHGLCASMNVANNTEGNWSSSVPAPESYVPEASSVGDSTPGVAASVFLTHPLPARGEEPTSADPCRRFSEPRKSKLASRRSDSALGSDWRERGIRPAASHTAVLEAVPGVSWLQPAPPQRPVAGVGAPVWVSEATPGGRARSPTVHCCPICGCDLAQVSDTATGRDAHVNACLDSGGTDEGPSARSGDVAAGAMEAPFPSAGFSPEVIAVNTSKCREVRSRSELATEMEVAGANSRGEANGCSDLVEGSTDDGIVGGETGAKSSAVAAIELLESDEDEAVATAEAVPIVVAVGNATRAISDVMEAAAMPWATAPCAAVIGSGGGNRGWTAPRLLTGKGLPDPEVDDKAEHAVDAEAEAEADAISAPADADDGDFWPLATQLPLSEASLPVLHQGCSPSSAQEHARFADRYGGKRSAAPDDGLHVSQAVAQAPAAAARGIVELASAVTLVPVADGGAGRSPLRGLDHPCDDECGEETYACYKGSGTDDSGMRKDDDWQSWPDGREHDWDAAAGFGSEPAPGNRAYEERYDPQPEWFVGNGEAVRCVEELEEAGDERELKLNEDDNNVNDDDDGDPVAAWLYRHGLQRWLSRFQDGEVDEAVVPELNDADLQGLGIDSPRARVAILAAARDFGAAAVPTVVGLPQASCGRIQTASEPDVTFAAPSYPGAAPPIFRHPVGQQQQQQQVSNTLAIQYNAAAGIAPELQHLQKQQQKHREEQQLEQQQQRQQRQQCGQQQGQGPGEQDAKGSAMGPPGAQPVAAAGSAQPFASMFLTKPSGPVRITNFFRAPSATAGSSGTESSPTAAAAGIAASWGRAVQQHALVLPIGQAAPWPQQQQQLARWHPQQRQPHPQQPPRPGAVAGGGAGGGGAPVGRLPRWVPECHTIPGTRIVVDLFGPLSKCISASMSPFRILTHFHADHYKGLTRSFTGGTVLASPVTARLVSERLKLPAARLRTLPMDTEVEVDGASLTLVDANHCPGAAMVVAYPPGGWPPVLHTGDCRLGEHMRSNPALQALVGRRCTLVLDTTYCDPQYEFPSQRAVLDAVLDAVKAESFNKRALFVFGTYTIGKERLFLEVAAAMGQKVYCSKEKAATLAACGLAPQYASLITTNHLEANIHAVPLFKVTLDGLSAILQQYRGRYSAVIGFSPTGWNHTGGPRGGGGGGGSGGGGRGGRGGQGGRGRGGRSSVLSRQQQSATIGRRMARGTTVVYQVPYSEHSSFGELRSFVSWLQPGRIVPSVNADGPAGPKTRRMLQLLQGPDQAEAAEGGGGSATAAGAAHKAQAVRRDIWSFMRGSGTAGGSGSGGGGG</sequence>
<feature type="compositionally biased region" description="Gly residues" evidence="6">
    <location>
        <begin position="955"/>
        <end position="966"/>
    </location>
</feature>
<dbReference type="EMBL" id="BSDZ01000023">
    <property type="protein sequence ID" value="GLI65272.1"/>
    <property type="molecule type" value="Genomic_DNA"/>
</dbReference>
<dbReference type="PROSITE" id="PS50105">
    <property type="entry name" value="SAM_DOMAIN"/>
    <property type="match status" value="1"/>
</dbReference>
<feature type="compositionally biased region" description="Gly residues" evidence="6">
    <location>
        <begin position="1251"/>
        <end position="1276"/>
    </location>
</feature>
<evidence type="ECO:0000256" key="4">
    <source>
        <dbReference type="ARBA" id="ARBA00023204"/>
    </source>
</evidence>
<accession>A0ABQ5S7F2</accession>
<feature type="compositionally biased region" description="Low complexity" evidence="6">
    <location>
        <begin position="845"/>
        <end position="858"/>
    </location>
</feature>
<protein>
    <recommendedName>
        <fullName evidence="7">SAM domain-containing protein</fullName>
    </recommendedName>
</protein>
<feature type="compositionally biased region" description="Basic and acidic residues" evidence="6">
    <location>
        <begin position="161"/>
        <end position="170"/>
    </location>
</feature>
<organism evidence="8 9">
    <name type="scientific">Volvox africanus</name>
    <dbReference type="NCBI Taxonomy" id="51714"/>
    <lineage>
        <taxon>Eukaryota</taxon>
        <taxon>Viridiplantae</taxon>
        <taxon>Chlorophyta</taxon>
        <taxon>core chlorophytes</taxon>
        <taxon>Chlorophyceae</taxon>
        <taxon>CS clade</taxon>
        <taxon>Chlamydomonadales</taxon>
        <taxon>Volvocaceae</taxon>
        <taxon>Volvox</taxon>
    </lineage>
</organism>
<dbReference type="Gene3D" id="1.10.150.50">
    <property type="entry name" value="Transcription Factor, Ets-1"/>
    <property type="match status" value="1"/>
</dbReference>
<evidence type="ECO:0000256" key="3">
    <source>
        <dbReference type="ARBA" id="ARBA00022763"/>
    </source>
</evidence>
<keyword evidence="3" id="KW-0227">DNA damage</keyword>
<dbReference type="SUPFAM" id="SSF47769">
    <property type="entry name" value="SAM/Pointed domain"/>
    <property type="match status" value="1"/>
</dbReference>
<evidence type="ECO:0000313" key="9">
    <source>
        <dbReference type="Proteomes" id="UP001165090"/>
    </source>
</evidence>
<feature type="region of interest" description="Disordered" evidence="6">
    <location>
        <begin position="755"/>
        <end position="782"/>
    </location>
</feature>
<dbReference type="InterPro" id="IPR011084">
    <property type="entry name" value="DRMBL"/>
</dbReference>
<proteinExistence type="inferred from homology"/>
<dbReference type="Proteomes" id="UP001165090">
    <property type="component" value="Unassembled WGS sequence"/>
</dbReference>
<dbReference type="Gene3D" id="3.40.50.12650">
    <property type="match status" value="1"/>
</dbReference>
<feature type="domain" description="SAM" evidence="7">
    <location>
        <begin position="667"/>
        <end position="730"/>
    </location>
</feature>
<feature type="region of interest" description="Disordered" evidence="6">
    <location>
        <begin position="148"/>
        <end position="186"/>
    </location>
</feature>
<dbReference type="SUPFAM" id="SSF56281">
    <property type="entry name" value="Metallo-hydrolase/oxidoreductase"/>
    <property type="match status" value="1"/>
</dbReference>
<reference evidence="8 9" key="1">
    <citation type="journal article" date="2023" name="IScience">
        <title>Expanded male sex-determining region conserved during the evolution of homothallism in the green alga Volvox.</title>
        <authorList>
            <person name="Yamamoto K."/>
            <person name="Matsuzaki R."/>
            <person name="Mahakham W."/>
            <person name="Heman W."/>
            <person name="Sekimoto H."/>
            <person name="Kawachi M."/>
            <person name="Minakuchi Y."/>
            <person name="Toyoda A."/>
            <person name="Nozaki H."/>
        </authorList>
    </citation>
    <scope>NUCLEOTIDE SEQUENCE [LARGE SCALE GENOMIC DNA]</scope>
    <source>
        <strain evidence="8 9">NIES-4468</strain>
    </source>
</reference>
<dbReference type="PANTHER" id="PTHR23240">
    <property type="entry name" value="DNA CROSS-LINK REPAIR PROTEIN PSO2/SNM1-RELATED"/>
    <property type="match status" value="1"/>
</dbReference>
<gene>
    <name evidence="8" type="ORF">VaNZ11_008764</name>
</gene>
<feature type="compositionally biased region" description="Low complexity" evidence="6">
    <location>
        <begin position="929"/>
        <end position="945"/>
    </location>
</feature>
<feature type="compositionally biased region" description="Polar residues" evidence="6">
    <location>
        <begin position="1282"/>
        <end position="1292"/>
    </location>
</feature>
<dbReference type="InterPro" id="IPR036866">
    <property type="entry name" value="RibonucZ/Hydroxyglut_hydro"/>
</dbReference>
<dbReference type="Gene3D" id="3.60.15.10">
    <property type="entry name" value="Ribonuclease Z/Hydroxyacylglutathione hydrolase-like"/>
    <property type="match status" value="1"/>
</dbReference>
<evidence type="ECO:0000256" key="2">
    <source>
        <dbReference type="ARBA" id="ARBA00010304"/>
    </source>
</evidence>
<keyword evidence="4" id="KW-0234">DNA repair</keyword>
<feature type="region of interest" description="Disordered" evidence="6">
    <location>
        <begin position="1246"/>
        <end position="1295"/>
    </location>
</feature>
<dbReference type="CDD" id="cd09487">
    <property type="entry name" value="SAM_superfamily"/>
    <property type="match status" value="1"/>
</dbReference>
<evidence type="ECO:0000256" key="5">
    <source>
        <dbReference type="ARBA" id="ARBA00023242"/>
    </source>
</evidence>
<dbReference type="Pfam" id="PF07522">
    <property type="entry name" value="DRMBL"/>
    <property type="match status" value="1"/>
</dbReference>
<keyword evidence="9" id="KW-1185">Reference proteome</keyword>
<evidence type="ECO:0000259" key="7">
    <source>
        <dbReference type="PROSITE" id="PS50105"/>
    </source>
</evidence>
<dbReference type="InterPro" id="IPR013761">
    <property type="entry name" value="SAM/pointed_sf"/>
</dbReference>
<feature type="region of interest" description="Disordered" evidence="6">
    <location>
        <begin position="929"/>
        <end position="970"/>
    </location>
</feature>
<comment type="subcellular location">
    <subcellularLocation>
        <location evidence="1">Nucleus</location>
    </subcellularLocation>
</comment>
<feature type="region of interest" description="Disordered" evidence="6">
    <location>
        <begin position="802"/>
        <end position="858"/>
    </location>
</feature>
<comment type="caution">
    <text evidence="8">The sequence shown here is derived from an EMBL/GenBank/DDBJ whole genome shotgun (WGS) entry which is preliminary data.</text>
</comment>
<evidence type="ECO:0000256" key="1">
    <source>
        <dbReference type="ARBA" id="ARBA00004123"/>
    </source>
</evidence>
<name>A0ABQ5S7F2_9CHLO</name>